<protein>
    <submittedName>
        <fullName evidence="2">NEK protein kinase</fullName>
    </submittedName>
</protein>
<evidence type="ECO:0000313" key="3">
    <source>
        <dbReference type="Proteomes" id="UP001162480"/>
    </source>
</evidence>
<dbReference type="Pfam" id="PF00069">
    <property type="entry name" value="Pkinase"/>
    <property type="match status" value="1"/>
</dbReference>
<keyword evidence="3" id="KW-1185">Reference proteome</keyword>
<dbReference type="Proteomes" id="UP001162480">
    <property type="component" value="Chromosome 8"/>
</dbReference>
<keyword evidence="2" id="KW-0418">Kinase</keyword>
<gene>
    <name evidence="2" type="ORF">OCTVUL_1B004178</name>
</gene>
<evidence type="ECO:0000259" key="1">
    <source>
        <dbReference type="PROSITE" id="PS50011"/>
    </source>
</evidence>
<dbReference type="Gene3D" id="1.10.510.10">
    <property type="entry name" value="Transferase(Phosphotransferase) domain 1"/>
    <property type="match status" value="1"/>
</dbReference>
<feature type="domain" description="Protein kinase" evidence="1">
    <location>
        <begin position="262"/>
        <end position="545"/>
    </location>
</feature>
<dbReference type="GO" id="GO:0004672">
    <property type="term" value="F:protein kinase activity"/>
    <property type="evidence" value="ECO:0007669"/>
    <property type="project" value="InterPro"/>
</dbReference>
<accession>A0AA36F5Y4</accession>
<dbReference type="PROSITE" id="PS50011">
    <property type="entry name" value="PROTEIN_KINASE_DOM"/>
    <property type="match status" value="1"/>
</dbReference>
<proteinExistence type="predicted"/>
<name>A0AA36F5Y4_OCTVU</name>
<dbReference type="InterPro" id="IPR011009">
    <property type="entry name" value="Kinase-like_dom_sf"/>
</dbReference>
<dbReference type="GO" id="GO:0005524">
    <property type="term" value="F:ATP binding"/>
    <property type="evidence" value="ECO:0007669"/>
    <property type="project" value="InterPro"/>
</dbReference>
<keyword evidence="2" id="KW-0808">Transferase</keyword>
<dbReference type="SUPFAM" id="SSF56112">
    <property type="entry name" value="Protein kinase-like (PK-like)"/>
    <property type="match status" value="1"/>
</dbReference>
<reference evidence="2" key="1">
    <citation type="submission" date="2023-08" db="EMBL/GenBank/DDBJ databases">
        <authorList>
            <person name="Alioto T."/>
            <person name="Alioto T."/>
            <person name="Gomez Garrido J."/>
        </authorList>
    </citation>
    <scope>NUCLEOTIDE SEQUENCE</scope>
</reference>
<sequence>MTLKFRFRSFKLSDDGSTPKWEKEKTKTVSLVLLKQLLTNTPILEISLQHMDQQKSSSEQQNAQYQYCSIDEDPPYISLAGVDNQNIVLCLKELNRAILKKSLKFSLNLKSVEKMDVSKQCLDNNSMGSSICFTESSLKSLLDIIKEKPKPMPRYMNFIQLGSVEMHKSISSYEILRNKLNKAFLCEFDACSDEDCIEGKKYVKTLQENIQNRHLGLDDSHTLCVLLEHCLKCKEIACKAVGCTQFSRRLKRSQEELMECIYSAEEFVQCDNTTQFFKFSNTCEFKSANDVKNCTKVKLKELPICGVSNLMHLNKEYVIVTKCQNVQHQQNYLSECFTVLKKIGSLQYQYIIPINWIILNRNELYFCSKFYCEPLHRKLNALYAAEIKDIILKLIEAAKYLNENGILFLAWTSNNLLLNEKGIPQLTNFHLGASLTSHLNIKTTQNLVFPTILPPEFRFNYDHFNNADVWGICCLLKELLSKVVVHDDLIHLPREEVWSEMTKRGWKCNYAPRSIKSILHYGWIIAPKERSTLQDLEKHIRKKWLTA</sequence>
<evidence type="ECO:0000313" key="2">
    <source>
        <dbReference type="EMBL" id="CAI9727026.1"/>
    </source>
</evidence>
<dbReference type="EMBL" id="OX597821">
    <property type="protein sequence ID" value="CAI9727026.1"/>
    <property type="molecule type" value="Genomic_DNA"/>
</dbReference>
<dbReference type="AlphaFoldDB" id="A0AA36F5Y4"/>
<dbReference type="InterPro" id="IPR000719">
    <property type="entry name" value="Prot_kinase_dom"/>
</dbReference>
<organism evidence="2 3">
    <name type="scientific">Octopus vulgaris</name>
    <name type="common">Common octopus</name>
    <dbReference type="NCBI Taxonomy" id="6645"/>
    <lineage>
        <taxon>Eukaryota</taxon>
        <taxon>Metazoa</taxon>
        <taxon>Spiralia</taxon>
        <taxon>Lophotrochozoa</taxon>
        <taxon>Mollusca</taxon>
        <taxon>Cephalopoda</taxon>
        <taxon>Coleoidea</taxon>
        <taxon>Octopodiformes</taxon>
        <taxon>Octopoda</taxon>
        <taxon>Incirrata</taxon>
        <taxon>Octopodidae</taxon>
        <taxon>Octopus</taxon>
    </lineage>
</organism>